<evidence type="ECO:0000313" key="3">
    <source>
        <dbReference type="Proteomes" id="UP000660262"/>
    </source>
</evidence>
<dbReference type="EMBL" id="BNJQ01000005">
    <property type="protein sequence ID" value="GHP03261.1"/>
    <property type="molecule type" value="Genomic_DNA"/>
</dbReference>
<sequence>MTRAHASFDPVLALRPTDSVYDGDSDDDGGSTFQLNHTLAQIIGPNGSRIATMDAHKLISAFLEKPNANKYAHVSRRVCAMRQPPKPALRTARSAHAANEEEMQHNKQHNKHVFDQAEANALRAALKSIPAAPPCRALVCGAWADAVHAASFENGSRLAQRGALAALLAAVGGFAVRLDGPGWNKRERCAERAVAHATAGMPDTRAEDVVVFDVGIGGADGRCVPLHAARSARRFARDIPSESASSARDKAGPPHALALLQDDIANVLRRRASSAAVSADVQDVLTSVLVALSSSHVQAAPNRAAASLWTHVLQMVAKLDGRDEVSPLDVWLVLDWHVDILGLQDDDTSANALCLAFHGHRAVARVVGDPPWHALTTLVQQDASNILAHVRACEHAISTAALDAEDADAALLLKASDITKRTGPYLIPAEDDRALASELAEMLDVLAEVGTGWGSHPGHAAPMLRRHLWVTRRGFMASYERALAYANTMATEACRGNLRGSSSPMASAAAELRTAAVARWPSAREALAFEQLNAEQGGAQFFTGNELDAESFNSLAVGRFDDVGSLVGSYPRIFPWEAKSMQSHGDDDVEDDIDWETEMAKMRAIVLTSYAALPPLAPTDGSYAPLEPPEPLPVVAAVSAVYAAGPPPDPPQYDEEDARIRELEEEARRQRTEAAEAKARAIAEAKAREEQESRVRAEAKAREEEEARQRAVAEAQSREEEEARQRAVAQAKAREEEEARLRAIAQAKAREEEEARLRAIAEERAREEQEARERAEAEARLVEEAQARAEAKAREEREARERAGASEREEQESTNLVSLRRQKLREAKMLRASRDDAPSFMDVVPSPAPLINAPADISLSKQERLRKLRNKQALLFVPSSVKMAPMSELACVPPPGGGGGVVNGVNGLLSFTRADDDADSLASSLLIGRTALFQIAVRVAVDNEHVTRPVDVLASFAREPWNVAIRAKSDAVRPGGVKPHKESLLPAPRVEGRGNFHEGEISGTWHTTNTSENKSDANFASVTATTPLPLDSLFPTIDAHAIGTWRRIGRVFTRLSARAHVVPPDDESDSEDSNSDASSNVSSGSSASTSSTNSRAGIALPQAAGALACHAVVPFRGNCDNAVPPHSQSFAAEMDMECVVSTSEPRPSLSPLQAKLRLGRSMCVNVRSGKGLLMDARLNVPFHKLEIGVPLLAIGRSHSSASLAMTICRHVRVEMTRLKNNRASIKLSKGHWNLNAKPNLLELRRKLVRQCSPRCELQASFRRMKDHRHVLSCLAGITVQV</sequence>
<feature type="region of interest" description="Disordered" evidence="1">
    <location>
        <begin position="787"/>
        <end position="816"/>
    </location>
</feature>
<dbReference type="GO" id="GO:0044389">
    <property type="term" value="F:ubiquitin-like protein ligase binding"/>
    <property type="evidence" value="ECO:0007669"/>
    <property type="project" value="TreeGrafter"/>
</dbReference>
<proteinExistence type="predicted"/>
<reference evidence="2" key="1">
    <citation type="submission" date="2020-10" db="EMBL/GenBank/DDBJ databases">
        <title>Unveiling of a novel bifunctional photoreceptor, Dualchrome1, isolated from a cosmopolitan green alga.</title>
        <authorList>
            <person name="Suzuki S."/>
            <person name="Kawachi M."/>
        </authorList>
    </citation>
    <scope>NUCLEOTIDE SEQUENCE</scope>
    <source>
        <strain evidence="2">NIES 2893</strain>
    </source>
</reference>
<gene>
    <name evidence="2" type="ORF">PPROV_000201600</name>
</gene>
<feature type="compositionally biased region" description="Basic and acidic residues" evidence="1">
    <location>
        <begin position="990"/>
        <end position="1000"/>
    </location>
</feature>
<dbReference type="CDD" id="cd22265">
    <property type="entry name" value="UDM1_RNF168"/>
    <property type="match status" value="1"/>
</dbReference>
<feature type="compositionally biased region" description="Basic and acidic residues" evidence="1">
    <location>
        <begin position="787"/>
        <end position="808"/>
    </location>
</feature>
<dbReference type="PANTHER" id="PTHR48176:SF1">
    <property type="entry name" value="DDRGK DOMAIN-CONTAINING PROTEIN 1"/>
    <property type="match status" value="1"/>
</dbReference>
<dbReference type="Proteomes" id="UP000660262">
    <property type="component" value="Unassembled WGS sequence"/>
</dbReference>
<dbReference type="PANTHER" id="PTHR48176">
    <property type="entry name" value="DDRGK DOMAIN-CONTAINING PROTEIN 1"/>
    <property type="match status" value="1"/>
</dbReference>
<feature type="compositionally biased region" description="Low complexity" evidence="1">
    <location>
        <begin position="1075"/>
        <end position="1093"/>
    </location>
</feature>
<evidence type="ECO:0000256" key="1">
    <source>
        <dbReference type="SAM" id="MobiDB-lite"/>
    </source>
</evidence>
<feature type="region of interest" description="Disordered" evidence="1">
    <location>
        <begin position="666"/>
        <end position="725"/>
    </location>
</feature>
<comment type="caution">
    <text evidence="2">The sequence shown here is derived from an EMBL/GenBank/DDBJ whole genome shotgun (WGS) entry which is preliminary data.</text>
</comment>
<dbReference type="InterPro" id="IPR050899">
    <property type="entry name" value="DDRGK_domain-containing"/>
</dbReference>
<name>A0A830HCF8_9CHLO</name>
<feature type="region of interest" description="Disordered" evidence="1">
    <location>
        <begin position="1061"/>
        <end position="1093"/>
    </location>
</feature>
<accession>A0A830HCF8</accession>
<organism evidence="2 3">
    <name type="scientific">Pycnococcus provasolii</name>
    <dbReference type="NCBI Taxonomy" id="41880"/>
    <lineage>
        <taxon>Eukaryota</taxon>
        <taxon>Viridiplantae</taxon>
        <taxon>Chlorophyta</taxon>
        <taxon>Pseudoscourfieldiophyceae</taxon>
        <taxon>Pseudoscourfieldiales</taxon>
        <taxon>Pycnococcaceae</taxon>
        <taxon>Pycnococcus</taxon>
    </lineage>
</organism>
<feature type="compositionally biased region" description="Acidic residues" evidence="1">
    <location>
        <begin position="1064"/>
        <end position="1074"/>
    </location>
</feature>
<feature type="region of interest" description="Disordered" evidence="1">
    <location>
        <begin position="987"/>
        <end position="1012"/>
    </location>
</feature>
<protein>
    <submittedName>
        <fullName evidence="2">Uncharacterized protein</fullName>
    </submittedName>
</protein>
<keyword evidence="3" id="KW-1185">Reference proteome</keyword>
<evidence type="ECO:0000313" key="2">
    <source>
        <dbReference type="EMBL" id="GHP03261.1"/>
    </source>
</evidence>